<name>A0A8K0CV13_IGNLU</name>
<dbReference type="InterPro" id="IPR026749">
    <property type="entry name" value="Tmem135"/>
</dbReference>
<evidence type="ECO:0000256" key="4">
    <source>
        <dbReference type="ARBA" id="ARBA00022989"/>
    </source>
</evidence>
<evidence type="ECO:0000256" key="5">
    <source>
        <dbReference type="ARBA" id="ARBA00023136"/>
    </source>
</evidence>
<evidence type="ECO:0000256" key="6">
    <source>
        <dbReference type="SAM" id="Phobius"/>
    </source>
</evidence>
<dbReference type="OrthoDB" id="291792at2759"/>
<dbReference type="GO" id="GO:0012505">
    <property type="term" value="C:endomembrane system"/>
    <property type="evidence" value="ECO:0007669"/>
    <property type="project" value="UniProtKB-SubCell"/>
</dbReference>
<dbReference type="Pfam" id="PF15982">
    <property type="entry name" value="TMEM135_C_rich"/>
    <property type="match status" value="1"/>
</dbReference>
<accession>A0A8K0CV13</accession>
<feature type="transmembrane region" description="Helical" evidence="6">
    <location>
        <begin position="157"/>
        <end position="175"/>
    </location>
</feature>
<proteinExistence type="inferred from homology"/>
<feature type="transmembrane region" description="Helical" evidence="6">
    <location>
        <begin position="309"/>
        <end position="339"/>
    </location>
</feature>
<dbReference type="PANTHER" id="PTHR12459">
    <property type="entry name" value="TRANSMEMBRANE PROTEIN 135-RELATED"/>
    <property type="match status" value="1"/>
</dbReference>
<keyword evidence="3 6" id="KW-0812">Transmembrane</keyword>
<evidence type="ECO:0000256" key="2">
    <source>
        <dbReference type="ARBA" id="ARBA00008924"/>
    </source>
</evidence>
<evidence type="ECO:0000256" key="3">
    <source>
        <dbReference type="ARBA" id="ARBA00022692"/>
    </source>
</evidence>
<comment type="subcellular location">
    <subcellularLocation>
        <location evidence="1">Endomembrane system</location>
        <topology evidence="1">Multi-pass membrane protein</topology>
    </subcellularLocation>
</comment>
<comment type="similarity">
    <text evidence="2">Belongs to the TMEM135 family.</text>
</comment>
<evidence type="ECO:0000259" key="7">
    <source>
        <dbReference type="Pfam" id="PF15982"/>
    </source>
</evidence>
<sequence>MPIISKQLFDKVVSSDITCISIIHPSTESCVKGLYDMALSTTIGSSKFFLLIYVLQTITKWKKINKNFIKKQIKAYIRSMCYALCYLFGFCNSVCLLRKCMTKFNFYSIALSGTCAGLSIFVESKENKALNTSIFLNMVVETIFRRLYWKKSLIRNVFREALIFMCCSAILQYLLRTKKNKSRILNFWKVFSKISLYLYNTKVKINCFRFYYPPIAKELNGICNHKYSCSEYIFKGFFNYFIMGYILNLLKYWAPRINIAFKHPKSLLIESLKKDKVLFGMLFGGYVGVFRIIQCILRKSYKKEEALHFAVAGFLAGSAYLFRPTISILAICITTALQLLIQRIDYKNIFQSKLPTTEIVFALCSGFLFHNRFLLSDSCPQYVKMAMNSITNGKVDELYQQALRLFEDHLTEAAVI</sequence>
<feature type="domain" description="Transmembrane protein 135 N-terminal" evidence="7">
    <location>
        <begin position="18"/>
        <end position="145"/>
    </location>
</feature>
<protein>
    <recommendedName>
        <fullName evidence="7">Transmembrane protein 135 N-terminal domain-containing protein</fullName>
    </recommendedName>
</protein>
<keyword evidence="9" id="KW-1185">Reference proteome</keyword>
<feature type="transmembrane region" description="Helical" evidence="6">
    <location>
        <begin position="359"/>
        <end position="375"/>
    </location>
</feature>
<feature type="transmembrane region" description="Helical" evidence="6">
    <location>
        <begin position="34"/>
        <end position="55"/>
    </location>
</feature>
<feature type="transmembrane region" description="Helical" evidence="6">
    <location>
        <begin position="75"/>
        <end position="97"/>
    </location>
</feature>
<dbReference type="Proteomes" id="UP000801492">
    <property type="component" value="Unassembled WGS sequence"/>
</dbReference>
<evidence type="ECO:0000313" key="9">
    <source>
        <dbReference type="Proteomes" id="UP000801492"/>
    </source>
</evidence>
<feature type="transmembrane region" description="Helical" evidence="6">
    <location>
        <begin position="277"/>
        <end position="297"/>
    </location>
</feature>
<dbReference type="EMBL" id="VTPC01020874">
    <property type="protein sequence ID" value="KAF2891857.1"/>
    <property type="molecule type" value="Genomic_DNA"/>
</dbReference>
<gene>
    <name evidence="8" type="ORF">ILUMI_14293</name>
</gene>
<comment type="caution">
    <text evidence="8">The sequence shown here is derived from an EMBL/GenBank/DDBJ whole genome shotgun (WGS) entry which is preliminary data.</text>
</comment>
<dbReference type="AlphaFoldDB" id="A0A8K0CV13"/>
<feature type="transmembrane region" description="Helical" evidence="6">
    <location>
        <begin position="237"/>
        <end position="254"/>
    </location>
</feature>
<reference evidence="8" key="1">
    <citation type="submission" date="2019-08" db="EMBL/GenBank/DDBJ databases">
        <title>The genome of the North American firefly Photinus pyralis.</title>
        <authorList>
            <consortium name="Photinus pyralis genome working group"/>
            <person name="Fallon T.R."/>
            <person name="Sander Lower S.E."/>
            <person name="Weng J.-K."/>
        </authorList>
    </citation>
    <scope>NUCLEOTIDE SEQUENCE</scope>
    <source>
        <strain evidence="8">TRF0915ILg1</strain>
        <tissue evidence="8">Whole body</tissue>
    </source>
</reference>
<keyword evidence="5 6" id="KW-0472">Membrane</keyword>
<dbReference type="PANTHER" id="PTHR12459:SF15">
    <property type="entry name" value="TRANSMEMBRANE PROTEIN 135"/>
    <property type="match status" value="1"/>
</dbReference>
<keyword evidence="4 6" id="KW-1133">Transmembrane helix</keyword>
<evidence type="ECO:0000313" key="8">
    <source>
        <dbReference type="EMBL" id="KAF2891857.1"/>
    </source>
</evidence>
<evidence type="ECO:0000256" key="1">
    <source>
        <dbReference type="ARBA" id="ARBA00004127"/>
    </source>
</evidence>
<organism evidence="8 9">
    <name type="scientific">Ignelater luminosus</name>
    <name type="common">Cucubano</name>
    <name type="synonym">Pyrophorus luminosus</name>
    <dbReference type="NCBI Taxonomy" id="2038154"/>
    <lineage>
        <taxon>Eukaryota</taxon>
        <taxon>Metazoa</taxon>
        <taxon>Ecdysozoa</taxon>
        <taxon>Arthropoda</taxon>
        <taxon>Hexapoda</taxon>
        <taxon>Insecta</taxon>
        <taxon>Pterygota</taxon>
        <taxon>Neoptera</taxon>
        <taxon>Endopterygota</taxon>
        <taxon>Coleoptera</taxon>
        <taxon>Polyphaga</taxon>
        <taxon>Elateriformia</taxon>
        <taxon>Elateroidea</taxon>
        <taxon>Elateridae</taxon>
        <taxon>Agrypninae</taxon>
        <taxon>Pyrophorini</taxon>
        <taxon>Ignelater</taxon>
    </lineage>
</organism>
<dbReference type="InterPro" id="IPR031926">
    <property type="entry name" value="TMEM135_N"/>
</dbReference>